<gene>
    <name evidence="1" type="ORF">A2V47_04210</name>
</gene>
<dbReference type="Proteomes" id="UP000177701">
    <property type="component" value="Unassembled WGS sequence"/>
</dbReference>
<comment type="caution">
    <text evidence="1">The sequence shown here is derived from an EMBL/GenBank/DDBJ whole genome shotgun (WGS) entry which is preliminary data.</text>
</comment>
<accession>A0A1F5ABX6</accession>
<sequence length="77" mass="9169">MSNQRTLVLLEPPVRDLIKKMAKEKGISISSICRDLICEGLEIFEDRYFDRIASEREDTFDWEHSLTHEEVWNKNEN</sequence>
<evidence type="ECO:0008006" key="3">
    <source>
        <dbReference type="Google" id="ProtNLM"/>
    </source>
</evidence>
<protein>
    <recommendedName>
        <fullName evidence="3">Antitoxin, RHH family protein</fullName>
    </recommendedName>
</protein>
<name>A0A1F5ABX6_9BACT</name>
<proteinExistence type="predicted"/>
<evidence type="ECO:0000313" key="2">
    <source>
        <dbReference type="Proteomes" id="UP000177701"/>
    </source>
</evidence>
<evidence type="ECO:0000313" key="1">
    <source>
        <dbReference type="EMBL" id="OGD15945.1"/>
    </source>
</evidence>
<reference evidence="1 2" key="1">
    <citation type="journal article" date="2016" name="Nat. Commun.">
        <title>Thousands of microbial genomes shed light on interconnected biogeochemical processes in an aquifer system.</title>
        <authorList>
            <person name="Anantharaman K."/>
            <person name="Brown C.T."/>
            <person name="Hug L.A."/>
            <person name="Sharon I."/>
            <person name="Castelle C.J."/>
            <person name="Probst A.J."/>
            <person name="Thomas B.C."/>
            <person name="Singh A."/>
            <person name="Wilkins M.J."/>
            <person name="Karaoz U."/>
            <person name="Brodie E.L."/>
            <person name="Williams K.H."/>
            <person name="Hubbard S.S."/>
            <person name="Banfield J.F."/>
        </authorList>
    </citation>
    <scope>NUCLEOTIDE SEQUENCE [LARGE SCALE GENOMIC DNA]</scope>
</reference>
<dbReference type="AlphaFoldDB" id="A0A1F5ABX6"/>
<organism evidence="1 2">
    <name type="scientific">Candidatus Sediminicultor quintus</name>
    <dbReference type="NCBI Taxonomy" id="1797291"/>
    <lineage>
        <taxon>Bacteria</taxon>
        <taxon>Pseudomonadati</taxon>
        <taxon>Atribacterota</taxon>
        <taxon>Candidatus Phoenicimicrobiia</taxon>
        <taxon>Candidatus Pheonicimicrobiales</taxon>
        <taxon>Candidatus Phoenicimicrobiaceae</taxon>
        <taxon>Candidatus Sediminicultor</taxon>
    </lineage>
</organism>
<dbReference type="EMBL" id="MEYH01000044">
    <property type="protein sequence ID" value="OGD15945.1"/>
    <property type="molecule type" value="Genomic_DNA"/>
</dbReference>